<comment type="caution">
    <text evidence="5">The sequence shown here is derived from an EMBL/GenBank/DDBJ whole genome shotgun (WGS) entry which is preliminary data.</text>
</comment>
<dbReference type="GO" id="GO:0004565">
    <property type="term" value="F:beta-galactosidase activity"/>
    <property type="evidence" value="ECO:0007669"/>
    <property type="project" value="InterPro"/>
</dbReference>
<dbReference type="SUPFAM" id="SSF51445">
    <property type="entry name" value="(Trans)glycosidases"/>
    <property type="match status" value="1"/>
</dbReference>
<evidence type="ECO:0000313" key="5">
    <source>
        <dbReference type="EMBL" id="GLC55891.1"/>
    </source>
</evidence>
<sequence>MPPPALRRRGSAGSFTNSSGCSKASILILCIFGAAVLLWLANQYGSPLSPLRARRQLSGLSRWPRHLLRNYGRQSQLHTESERFATLFHSELAQHFDFTKGPAVAPGLIDTLKSLEATGITTVIFSSPWDWFQPEERTSRLAHLDALANATCQSTMLKVAFILDLVRAPDWVFNKWPEARAMDSHERSYKLLSWFHSEANQLAVGTLKDVVTHLVNAHPGCITAVQPVYNNEYEARYTQENDCYQDYSKPAISEYQRWLSARVPRLEALNERWGTNFSSWEGVAPSALEAGSFMGPDLTPRYWDFITFRELYGAQVLNRACAAVQASGARCFHHVPEFFTVLDAVYGTTMLKHIAASPNTDFLIVSSNFQTSYGAAMSPTKIRLGLAAVAVYGKPVYFEAALEHSPSLESVEAAVHLALTAGVNGVGLSNWLGRVKPGPPLLAALQPQVPYCRTTEAVGVFVHLDSCAAFHGLQWKWDRKDPIDDVVQGLAEPLAASCGISVSVFLELATLQAALTSLDRVVFVEPLVLLGDAQLDLYTQVKEAVRAMPHSFLHLPFNQTRGIRTVVMPDLR</sequence>
<organism evidence="5 6">
    <name type="scientific">Pleodorina starrii</name>
    <dbReference type="NCBI Taxonomy" id="330485"/>
    <lineage>
        <taxon>Eukaryota</taxon>
        <taxon>Viridiplantae</taxon>
        <taxon>Chlorophyta</taxon>
        <taxon>core chlorophytes</taxon>
        <taxon>Chlorophyceae</taxon>
        <taxon>CS clade</taxon>
        <taxon>Chlamydomonadales</taxon>
        <taxon>Volvocaceae</taxon>
        <taxon>Pleodorina</taxon>
    </lineage>
</organism>
<name>A0A9W6F504_9CHLO</name>
<keyword evidence="6" id="KW-1185">Reference proteome</keyword>
<dbReference type="AlphaFoldDB" id="A0A9W6F504"/>
<accession>A0A9W6F504</accession>
<dbReference type="InterPro" id="IPR017853">
    <property type="entry name" value="GH"/>
</dbReference>
<evidence type="ECO:0000256" key="2">
    <source>
        <dbReference type="ARBA" id="ARBA00023295"/>
    </source>
</evidence>
<keyword evidence="3" id="KW-0472">Membrane</keyword>
<dbReference type="GO" id="GO:0005975">
    <property type="term" value="P:carbohydrate metabolic process"/>
    <property type="evidence" value="ECO:0007669"/>
    <property type="project" value="InterPro"/>
</dbReference>
<dbReference type="GO" id="GO:0009341">
    <property type="term" value="C:beta-galactosidase complex"/>
    <property type="evidence" value="ECO:0007669"/>
    <property type="project" value="InterPro"/>
</dbReference>
<keyword evidence="1" id="KW-0378">Hydrolase</keyword>
<keyword evidence="2" id="KW-0326">Glycosidase</keyword>
<dbReference type="Gene3D" id="3.20.20.80">
    <property type="entry name" value="Glycosidases"/>
    <property type="match status" value="1"/>
</dbReference>
<dbReference type="PANTHER" id="PTHR36447">
    <property type="entry name" value="BETA-GALACTOSIDASE GANA"/>
    <property type="match status" value="1"/>
</dbReference>
<protein>
    <recommendedName>
        <fullName evidence="4">Glycoside hydrolase family 42 N-terminal domain-containing protein</fullName>
    </recommendedName>
</protein>
<dbReference type="Proteomes" id="UP001165080">
    <property type="component" value="Unassembled WGS sequence"/>
</dbReference>
<evidence type="ECO:0000313" key="6">
    <source>
        <dbReference type="Proteomes" id="UP001165080"/>
    </source>
</evidence>
<dbReference type="Pfam" id="PF02449">
    <property type="entry name" value="Glyco_hydro_42"/>
    <property type="match status" value="1"/>
</dbReference>
<keyword evidence="3" id="KW-0812">Transmembrane</keyword>
<reference evidence="5 6" key="1">
    <citation type="journal article" date="2023" name="Commun. Biol.">
        <title>Reorganization of the ancestral sex-determining regions during the evolution of trioecy in Pleodorina starrii.</title>
        <authorList>
            <person name="Takahashi K."/>
            <person name="Suzuki S."/>
            <person name="Kawai-Toyooka H."/>
            <person name="Yamamoto K."/>
            <person name="Hamaji T."/>
            <person name="Ootsuki R."/>
            <person name="Yamaguchi H."/>
            <person name="Kawachi M."/>
            <person name="Higashiyama T."/>
            <person name="Nozaki H."/>
        </authorList>
    </citation>
    <scope>NUCLEOTIDE SEQUENCE [LARGE SCALE GENOMIC DNA]</scope>
    <source>
        <strain evidence="5 6">NIES-4479</strain>
    </source>
</reference>
<dbReference type="InterPro" id="IPR003476">
    <property type="entry name" value="Glyco_hydro_42"/>
</dbReference>
<feature type="domain" description="Glycoside hydrolase family 42 N-terminal" evidence="4">
    <location>
        <begin position="115"/>
        <end position="285"/>
    </location>
</feature>
<dbReference type="InterPro" id="IPR013529">
    <property type="entry name" value="Glyco_hydro_42_N"/>
</dbReference>
<gene>
    <name evidence="5" type="primary">PLEST002835</name>
    <name evidence="5" type="ORF">PLESTB_001040600</name>
</gene>
<proteinExistence type="predicted"/>
<evidence type="ECO:0000256" key="3">
    <source>
        <dbReference type="SAM" id="Phobius"/>
    </source>
</evidence>
<evidence type="ECO:0000259" key="4">
    <source>
        <dbReference type="Pfam" id="PF02449"/>
    </source>
</evidence>
<dbReference type="EMBL" id="BRXU01000014">
    <property type="protein sequence ID" value="GLC55891.1"/>
    <property type="molecule type" value="Genomic_DNA"/>
</dbReference>
<dbReference type="PANTHER" id="PTHR36447:SF1">
    <property type="entry name" value="BETA-GALACTOSIDASE GANA"/>
    <property type="match status" value="1"/>
</dbReference>
<keyword evidence="3" id="KW-1133">Transmembrane helix</keyword>
<feature type="transmembrane region" description="Helical" evidence="3">
    <location>
        <begin position="21"/>
        <end position="41"/>
    </location>
</feature>
<evidence type="ECO:0000256" key="1">
    <source>
        <dbReference type="ARBA" id="ARBA00022801"/>
    </source>
</evidence>